<evidence type="ECO:0000256" key="1">
    <source>
        <dbReference type="SAM" id="MobiDB-lite"/>
    </source>
</evidence>
<evidence type="ECO:0000313" key="2">
    <source>
        <dbReference type="EMBL" id="PVE11040.1"/>
    </source>
</evidence>
<keyword evidence="3" id="KW-1185">Reference proteome</keyword>
<organism evidence="2 3">
    <name type="scientific">Streptomyces scopuliridis RB72</name>
    <dbReference type="NCBI Taxonomy" id="1440053"/>
    <lineage>
        <taxon>Bacteria</taxon>
        <taxon>Bacillati</taxon>
        <taxon>Actinomycetota</taxon>
        <taxon>Actinomycetes</taxon>
        <taxon>Kitasatosporales</taxon>
        <taxon>Streptomycetaceae</taxon>
        <taxon>Streptomyces</taxon>
    </lineage>
</organism>
<protein>
    <submittedName>
        <fullName evidence="2">Uncharacterized protein</fullName>
    </submittedName>
</protein>
<dbReference type="EMBL" id="AZSP01000155">
    <property type="protein sequence ID" value="PVE11040.1"/>
    <property type="molecule type" value="Genomic_DNA"/>
</dbReference>
<gene>
    <name evidence="2" type="ORF">Y717_18875</name>
</gene>
<feature type="compositionally biased region" description="Basic and acidic residues" evidence="1">
    <location>
        <begin position="1"/>
        <end position="45"/>
    </location>
</feature>
<name>A0A2T7T791_9ACTN</name>
<accession>A0A2T7T791</accession>
<sequence>MDEPELRTDTDWVDSRPESVRESRPETERRDVEEREELREEARAEEPDDEREDEPRPEPLLRPPPVMPVGGEDSDPLGETTGARPQVSQYSSPPPMSSYEPSQPGRWHAFVPLICPPVGPLTSLSRLAPS</sequence>
<evidence type="ECO:0000313" key="3">
    <source>
        <dbReference type="Proteomes" id="UP000245992"/>
    </source>
</evidence>
<comment type="caution">
    <text evidence="2">The sequence shown here is derived from an EMBL/GenBank/DDBJ whole genome shotgun (WGS) entry which is preliminary data.</text>
</comment>
<proteinExistence type="predicted"/>
<dbReference type="AlphaFoldDB" id="A0A2T7T791"/>
<reference evidence="2 3" key="1">
    <citation type="submission" date="2013-12" db="EMBL/GenBank/DDBJ databases">
        <title>Annotated genome of Streptomyces scopuliridis.</title>
        <authorList>
            <person name="Olson J.B."/>
        </authorList>
    </citation>
    <scope>NUCLEOTIDE SEQUENCE [LARGE SCALE GENOMIC DNA]</scope>
    <source>
        <strain evidence="2 3">RB72</strain>
    </source>
</reference>
<feature type="region of interest" description="Disordered" evidence="1">
    <location>
        <begin position="1"/>
        <end position="103"/>
    </location>
</feature>
<feature type="compositionally biased region" description="Low complexity" evidence="1">
    <location>
        <begin position="85"/>
        <end position="103"/>
    </location>
</feature>
<dbReference type="Proteomes" id="UP000245992">
    <property type="component" value="Unassembled WGS sequence"/>
</dbReference>